<dbReference type="PRINTS" id="PR00111">
    <property type="entry name" value="ABHYDROLASE"/>
</dbReference>
<dbReference type="InterPro" id="IPR000073">
    <property type="entry name" value="AB_hydrolase_1"/>
</dbReference>
<feature type="domain" description="AB hydrolase-1" evidence="3">
    <location>
        <begin position="90"/>
        <end position="206"/>
    </location>
</feature>
<dbReference type="OrthoDB" id="10249433at2759"/>
<evidence type="ECO:0000256" key="2">
    <source>
        <dbReference type="SAM" id="SignalP"/>
    </source>
</evidence>
<feature type="chain" id="PRO_5040148447" description="AB hydrolase-1 domain-containing protein" evidence="2">
    <location>
        <begin position="20"/>
        <end position="331"/>
    </location>
</feature>
<feature type="region of interest" description="Disordered" evidence="1">
    <location>
        <begin position="17"/>
        <end position="83"/>
    </location>
</feature>
<sequence>MRLLRFLSGLLATVASASASASASSPTPPEPAKAPSSPAPSPTTSTAPTSPTPTQYSSTASSPRAARSKWPSWTSRPPSRCRPTPCKTAVLLHGKNFCGATWQGTIAALSKAGYRVIAPDQVGFCKSSKPDWYQYSLHQFAANTADLLDALGLSGGVSVIGHSLGGMLATRFGLMYPDRAAELVLANEAASTYQSIRGYEQAAYYLGSWSDAYDVWVKMLVNIYYGSQRDAFVRIQARIVDLVLTQPIAHEFSRLQPRTLLMIGEKDITAIGAQWSPPEVAAKLGKFDKLGPYVLSQLPRGTLIRFPDLGHAPQISSPTLFHEKLLGWLGK</sequence>
<dbReference type="SUPFAM" id="SSF53474">
    <property type="entry name" value="alpha/beta-Hydrolases"/>
    <property type="match status" value="1"/>
</dbReference>
<keyword evidence="5" id="KW-1185">Reference proteome</keyword>
<evidence type="ECO:0000256" key="1">
    <source>
        <dbReference type="SAM" id="MobiDB-lite"/>
    </source>
</evidence>
<dbReference type="InterPro" id="IPR000639">
    <property type="entry name" value="Epox_hydrolase-like"/>
</dbReference>
<dbReference type="EMBL" id="CALLCH030000006">
    <property type="protein sequence ID" value="CAI4212805.1"/>
    <property type="molecule type" value="Genomic_DNA"/>
</dbReference>
<dbReference type="InterPro" id="IPR029058">
    <property type="entry name" value="AB_hydrolase_fold"/>
</dbReference>
<accession>A0A9P1M9M4</accession>
<evidence type="ECO:0000313" key="5">
    <source>
        <dbReference type="Proteomes" id="UP000838763"/>
    </source>
</evidence>
<dbReference type="Pfam" id="PF00561">
    <property type="entry name" value="Abhydrolase_1"/>
    <property type="match status" value="1"/>
</dbReference>
<evidence type="ECO:0000313" key="4">
    <source>
        <dbReference type="EMBL" id="CAI4212805.1"/>
    </source>
</evidence>
<dbReference type="InterPro" id="IPR050266">
    <property type="entry name" value="AB_hydrolase_sf"/>
</dbReference>
<feature type="compositionally biased region" description="Low complexity" evidence="1">
    <location>
        <begin position="42"/>
        <end position="83"/>
    </location>
</feature>
<proteinExistence type="predicted"/>
<dbReference type="PANTHER" id="PTHR43798">
    <property type="entry name" value="MONOACYLGLYCEROL LIPASE"/>
    <property type="match status" value="1"/>
</dbReference>
<gene>
    <name evidence="4" type="ORF">PPNO1_LOCUS2553</name>
</gene>
<keyword evidence="2" id="KW-0732">Signal</keyword>
<reference evidence="4" key="1">
    <citation type="submission" date="2022-11" db="EMBL/GenBank/DDBJ databases">
        <authorList>
            <person name="Scott C."/>
            <person name="Bruce N."/>
        </authorList>
    </citation>
    <scope>NUCLEOTIDE SEQUENCE</scope>
</reference>
<dbReference type="Proteomes" id="UP000838763">
    <property type="component" value="Unassembled WGS sequence"/>
</dbReference>
<evidence type="ECO:0000259" key="3">
    <source>
        <dbReference type="Pfam" id="PF00561"/>
    </source>
</evidence>
<dbReference type="GO" id="GO:0016020">
    <property type="term" value="C:membrane"/>
    <property type="evidence" value="ECO:0007669"/>
    <property type="project" value="TreeGrafter"/>
</dbReference>
<protein>
    <recommendedName>
        <fullName evidence="3">AB hydrolase-1 domain-containing protein</fullName>
    </recommendedName>
</protein>
<dbReference type="AlphaFoldDB" id="A0A9P1M9M4"/>
<dbReference type="GO" id="GO:0046464">
    <property type="term" value="P:acylglycerol catabolic process"/>
    <property type="evidence" value="ECO:0007669"/>
    <property type="project" value="TreeGrafter"/>
</dbReference>
<feature type="compositionally biased region" description="Pro residues" evidence="1">
    <location>
        <begin position="26"/>
        <end position="41"/>
    </location>
</feature>
<organism evidence="4 5">
    <name type="scientific">Parascedosporium putredinis</name>
    <dbReference type="NCBI Taxonomy" id="1442378"/>
    <lineage>
        <taxon>Eukaryota</taxon>
        <taxon>Fungi</taxon>
        <taxon>Dikarya</taxon>
        <taxon>Ascomycota</taxon>
        <taxon>Pezizomycotina</taxon>
        <taxon>Sordariomycetes</taxon>
        <taxon>Hypocreomycetidae</taxon>
        <taxon>Microascales</taxon>
        <taxon>Microascaceae</taxon>
        <taxon>Parascedosporium</taxon>
    </lineage>
</organism>
<dbReference type="PRINTS" id="PR00412">
    <property type="entry name" value="EPOXHYDRLASE"/>
</dbReference>
<dbReference type="Gene3D" id="3.40.50.1820">
    <property type="entry name" value="alpha/beta hydrolase"/>
    <property type="match status" value="1"/>
</dbReference>
<name>A0A9P1M9M4_9PEZI</name>
<feature type="signal peptide" evidence="2">
    <location>
        <begin position="1"/>
        <end position="19"/>
    </location>
</feature>
<comment type="caution">
    <text evidence="4">The sequence shown here is derived from an EMBL/GenBank/DDBJ whole genome shotgun (WGS) entry which is preliminary data.</text>
</comment>
<dbReference type="PANTHER" id="PTHR43798:SF33">
    <property type="entry name" value="HYDROLASE, PUTATIVE (AFU_ORTHOLOGUE AFUA_2G14860)-RELATED"/>
    <property type="match status" value="1"/>
</dbReference>
<dbReference type="GO" id="GO:0047372">
    <property type="term" value="F:monoacylglycerol lipase activity"/>
    <property type="evidence" value="ECO:0007669"/>
    <property type="project" value="TreeGrafter"/>
</dbReference>